<keyword evidence="2" id="KW-0175">Coiled coil</keyword>
<keyword evidence="4" id="KW-0378">Hydrolase</keyword>
<protein>
    <submittedName>
        <fullName evidence="4">Serine protease-like protein</fullName>
    </submittedName>
</protein>
<evidence type="ECO:0000313" key="4">
    <source>
        <dbReference type="EMBL" id="HEH35142.1"/>
    </source>
</evidence>
<comment type="caution">
    <text evidence="4">The sequence shown here is derived from an EMBL/GenBank/DDBJ whole genome shotgun (WGS) entry which is preliminary data.</text>
</comment>
<organism evidence="4">
    <name type="scientific">Archaeoglobus fulgidus</name>
    <dbReference type="NCBI Taxonomy" id="2234"/>
    <lineage>
        <taxon>Archaea</taxon>
        <taxon>Methanobacteriati</taxon>
        <taxon>Methanobacteriota</taxon>
        <taxon>Archaeoglobi</taxon>
        <taxon>Archaeoglobales</taxon>
        <taxon>Archaeoglobaceae</taxon>
        <taxon>Archaeoglobus</taxon>
    </lineage>
</organism>
<dbReference type="InterPro" id="IPR008269">
    <property type="entry name" value="Lon_proteolytic"/>
</dbReference>
<dbReference type="EMBL" id="DSLA01000048">
    <property type="protein sequence ID" value="HEH35142.1"/>
    <property type="molecule type" value="Genomic_DNA"/>
</dbReference>
<name>A0A7J2TJD7_ARCFL</name>
<dbReference type="AlphaFoldDB" id="A0A7J2TJD7"/>
<comment type="subcellular location">
    <subcellularLocation>
        <location evidence="1">Endomembrane system</location>
        <topology evidence="1">Multi-pass membrane protein</topology>
    </subcellularLocation>
</comment>
<accession>A0A7J2TJD7</accession>
<dbReference type="Pfam" id="PF05362">
    <property type="entry name" value="Lon_C"/>
    <property type="match status" value="1"/>
</dbReference>
<dbReference type="InterPro" id="IPR014721">
    <property type="entry name" value="Ribsml_uS5_D2-typ_fold_subgr"/>
</dbReference>
<dbReference type="GO" id="GO:0012505">
    <property type="term" value="C:endomembrane system"/>
    <property type="evidence" value="ECO:0007669"/>
    <property type="project" value="UniProtKB-SubCell"/>
</dbReference>
<evidence type="ECO:0000256" key="1">
    <source>
        <dbReference type="ARBA" id="ARBA00004127"/>
    </source>
</evidence>
<dbReference type="InterPro" id="IPR020568">
    <property type="entry name" value="Ribosomal_Su5_D2-typ_SF"/>
</dbReference>
<feature type="domain" description="Lon proteolytic" evidence="3">
    <location>
        <begin position="36"/>
        <end position="166"/>
    </location>
</feature>
<proteinExistence type="predicted"/>
<feature type="coiled-coil region" evidence="2">
    <location>
        <begin position="234"/>
        <end position="261"/>
    </location>
</feature>
<keyword evidence="4" id="KW-0645">Protease</keyword>
<evidence type="ECO:0000256" key="2">
    <source>
        <dbReference type="SAM" id="Coils"/>
    </source>
</evidence>
<feature type="coiled-coil region" evidence="2">
    <location>
        <begin position="524"/>
        <end position="551"/>
    </location>
</feature>
<dbReference type="GO" id="GO:0004252">
    <property type="term" value="F:serine-type endopeptidase activity"/>
    <property type="evidence" value="ECO:0007669"/>
    <property type="project" value="InterPro"/>
</dbReference>
<gene>
    <name evidence="4" type="ORF">ENP88_03095</name>
</gene>
<sequence>MRFALIAFLILLMAMQTATAFEMQKSIKAVAVTSGERVEGVVIEIKVMINPGNGRVFVSTTPFTEIDMQGSAQLAALTACDLLGIDFTKYDFFYIIEADSPIVGGPSAGAVMTVATIAALKGLDLNEDVYMSGMVYPDGSIGPVGGLNYKLEAVAKNSGKIFLIPSGQSVITVEEKKIRKIGIVSIITTELKELDLVEYGKKLGVQVFEVRNVNEALLFYTGYEIVKREGKLNITIYSDELRRLAEKMKKSLEELQGYETKEARELIRRAEENYLLGNYYTATSLLFQAKILMRYEMYRKTLVSSHQIEYEMGRIEEEISRLKDFLRDEPVGINSIQIIAGAQERIAEASNALEKAKVARSDEGIFYNLAYARERLESAKVWLSLLQQIKDDYSLNSSEIKKRAEFYINQANSIIVYAYSLEGYQELLDSASESLKIAKSLYSESLYAGSAFAALNAIVDASLSIEAKYDAVAKVEEKRRNAEAAIAEAEEICYPILPIAYFEFAENSNTDYAKLLYYSLSEKIAKFLLNMANAKEKKEIIRREYVETMQTIQRPVGSVKKVLEAPGFEAILATIAVLLAYRVRRR</sequence>
<dbReference type="SUPFAM" id="SSF54211">
    <property type="entry name" value="Ribosomal protein S5 domain 2-like"/>
    <property type="match status" value="1"/>
</dbReference>
<dbReference type="Gene3D" id="3.30.230.10">
    <property type="match status" value="1"/>
</dbReference>
<evidence type="ECO:0000259" key="3">
    <source>
        <dbReference type="Pfam" id="PF05362"/>
    </source>
</evidence>
<dbReference type="GO" id="GO:0004176">
    <property type="term" value="F:ATP-dependent peptidase activity"/>
    <property type="evidence" value="ECO:0007669"/>
    <property type="project" value="InterPro"/>
</dbReference>
<dbReference type="GO" id="GO:0006508">
    <property type="term" value="P:proteolysis"/>
    <property type="evidence" value="ECO:0007669"/>
    <property type="project" value="UniProtKB-KW"/>
</dbReference>
<reference evidence="4" key="1">
    <citation type="journal article" date="2020" name="mSystems">
        <title>Genome- and Community-Level Interaction Insights into Carbon Utilization and Element Cycling Functions of Hydrothermarchaeota in Hydrothermal Sediment.</title>
        <authorList>
            <person name="Zhou Z."/>
            <person name="Liu Y."/>
            <person name="Xu W."/>
            <person name="Pan J."/>
            <person name="Luo Z.H."/>
            <person name="Li M."/>
        </authorList>
    </citation>
    <scope>NUCLEOTIDE SEQUENCE [LARGE SCALE GENOMIC DNA]</scope>
    <source>
        <strain evidence="4">SpSt-26</strain>
    </source>
</reference>
<feature type="coiled-coil region" evidence="2">
    <location>
        <begin position="465"/>
        <end position="492"/>
    </location>
</feature>